<dbReference type="InterPro" id="IPR017141">
    <property type="entry name" value="Pept_M20_carboxypep"/>
</dbReference>
<keyword evidence="5 7" id="KW-0862">Zinc</keyword>
<feature type="active site" evidence="6">
    <location>
        <position position="157"/>
    </location>
</feature>
<feature type="binding site" evidence="7">
    <location>
        <position position="253"/>
    </location>
    <ligand>
        <name>Zn(2+)</name>
        <dbReference type="ChEBI" id="CHEBI:29105"/>
        <label>2</label>
    </ligand>
</feature>
<protein>
    <recommendedName>
        <fullName evidence="9">Peptidase M20 dimerisation domain-containing protein</fullName>
    </recommendedName>
</protein>
<dbReference type="OrthoDB" id="3064516at2759"/>
<dbReference type="AlphaFoldDB" id="A0A9N9W4D5"/>
<evidence type="ECO:0000256" key="6">
    <source>
        <dbReference type="PIRSR" id="PIRSR037217-1"/>
    </source>
</evidence>
<feature type="signal peptide" evidence="8">
    <location>
        <begin position="1"/>
        <end position="25"/>
    </location>
</feature>
<dbReference type="CDD" id="cd05674">
    <property type="entry name" value="M20_yscS"/>
    <property type="match status" value="1"/>
</dbReference>
<evidence type="ECO:0000256" key="7">
    <source>
        <dbReference type="PIRSR" id="PIRSR037217-2"/>
    </source>
</evidence>
<dbReference type="SUPFAM" id="SSF55031">
    <property type="entry name" value="Bacterial exopeptidase dimerisation domain"/>
    <property type="match status" value="1"/>
</dbReference>
<dbReference type="PANTHER" id="PTHR45962">
    <property type="entry name" value="N-FATTY-ACYL-AMINO ACID SYNTHASE/HYDROLASE PM20D1"/>
    <property type="match status" value="1"/>
</dbReference>
<evidence type="ECO:0000256" key="5">
    <source>
        <dbReference type="ARBA" id="ARBA00022833"/>
    </source>
</evidence>
<keyword evidence="3 7" id="KW-0479">Metal-binding</keyword>
<dbReference type="InterPro" id="IPR001261">
    <property type="entry name" value="ArgE/DapE_CS"/>
</dbReference>
<dbReference type="PROSITE" id="PS00758">
    <property type="entry name" value="ARGE_DAPE_CPG2_1"/>
    <property type="match status" value="1"/>
</dbReference>
<dbReference type="Gene3D" id="1.10.150.900">
    <property type="match status" value="1"/>
</dbReference>
<proteinExistence type="inferred from homology"/>
<evidence type="ECO:0000256" key="3">
    <source>
        <dbReference type="ARBA" id="ARBA00022723"/>
    </source>
</evidence>
<evidence type="ECO:0000259" key="9">
    <source>
        <dbReference type="Pfam" id="PF07687"/>
    </source>
</evidence>
<dbReference type="GO" id="GO:0046872">
    <property type="term" value="F:metal ion binding"/>
    <property type="evidence" value="ECO:0007669"/>
    <property type="project" value="UniProtKB-KW"/>
</dbReference>
<dbReference type="Proteomes" id="UP000775872">
    <property type="component" value="Unassembled WGS sequence"/>
</dbReference>
<evidence type="ECO:0000256" key="4">
    <source>
        <dbReference type="ARBA" id="ARBA00022801"/>
    </source>
</evidence>
<keyword evidence="8" id="KW-0732">Signal</keyword>
<evidence type="ECO:0000256" key="1">
    <source>
        <dbReference type="ARBA" id="ARBA00006247"/>
    </source>
</evidence>
<keyword evidence="2" id="KW-0645">Protease</keyword>
<dbReference type="EMBL" id="CABFOC020000013">
    <property type="protein sequence ID" value="CAH0046055.1"/>
    <property type="molecule type" value="Genomic_DNA"/>
</dbReference>
<feature type="binding site" evidence="7">
    <location>
        <position position="546"/>
    </location>
    <ligand>
        <name>Zn(2+)</name>
        <dbReference type="ChEBI" id="CHEBI:29105"/>
        <label>1</label>
    </ligand>
</feature>
<organism evidence="10 11">
    <name type="scientific">Clonostachys solani</name>
    <dbReference type="NCBI Taxonomy" id="160281"/>
    <lineage>
        <taxon>Eukaryota</taxon>
        <taxon>Fungi</taxon>
        <taxon>Dikarya</taxon>
        <taxon>Ascomycota</taxon>
        <taxon>Pezizomycotina</taxon>
        <taxon>Sordariomycetes</taxon>
        <taxon>Hypocreomycetidae</taxon>
        <taxon>Hypocreales</taxon>
        <taxon>Bionectriaceae</taxon>
        <taxon>Clonostachys</taxon>
    </lineage>
</organism>
<dbReference type="GO" id="GO:0004181">
    <property type="term" value="F:metallocarboxypeptidase activity"/>
    <property type="evidence" value="ECO:0007669"/>
    <property type="project" value="InterPro"/>
</dbReference>
<accession>A0A9N9W4D5</accession>
<dbReference type="Gene3D" id="3.30.70.360">
    <property type="match status" value="1"/>
</dbReference>
<dbReference type="InterPro" id="IPR036264">
    <property type="entry name" value="Bact_exopeptidase_dim_dom"/>
</dbReference>
<feature type="binding site" evidence="7">
    <location>
        <position position="190"/>
    </location>
    <ligand>
        <name>Zn(2+)</name>
        <dbReference type="ChEBI" id="CHEBI:29105"/>
        <label>2</label>
    </ligand>
</feature>
<feature type="chain" id="PRO_5040505362" description="Peptidase M20 dimerisation domain-containing protein" evidence="8">
    <location>
        <begin position="26"/>
        <end position="588"/>
    </location>
</feature>
<dbReference type="InterPro" id="IPR002933">
    <property type="entry name" value="Peptidase_M20"/>
</dbReference>
<dbReference type="PIRSF" id="PIRSF037217">
    <property type="entry name" value="Carboxypeptidase_S"/>
    <property type="match status" value="1"/>
</dbReference>
<dbReference type="GO" id="GO:0000328">
    <property type="term" value="C:fungal-type vacuole lumen"/>
    <property type="evidence" value="ECO:0007669"/>
    <property type="project" value="TreeGrafter"/>
</dbReference>
<feature type="binding site" evidence="7">
    <location>
        <position position="225"/>
    </location>
    <ligand>
        <name>Zn(2+)</name>
        <dbReference type="ChEBI" id="CHEBI:29105"/>
        <label>1</label>
    </ligand>
</feature>
<comment type="caution">
    <text evidence="10">The sequence shown here is derived from an EMBL/GenBank/DDBJ whole genome shotgun (WGS) entry which is preliminary data.</text>
</comment>
<dbReference type="GO" id="GO:0051603">
    <property type="term" value="P:proteolysis involved in protein catabolic process"/>
    <property type="evidence" value="ECO:0007669"/>
    <property type="project" value="TreeGrafter"/>
</dbReference>
<reference evidence="10" key="1">
    <citation type="submission" date="2021-10" db="EMBL/GenBank/DDBJ databases">
        <authorList>
            <person name="Piombo E."/>
        </authorList>
    </citation>
    <scope>NUCLEOTIDE SEQUENCE</scope>
</reference>
<dbReference type="Pfam" id="PF07687">
    <property type="entry name" value="M20_dimer"/>
    <property type="match status" value="1"/>
</dbReference>
<sequence>MASKSLFKLPSIAFGLLTCLRNAHGAALESRDPQDDVEQGSWPSPRCQLTGPIYPKNDGLPSAGDVFDGPSAFAKQLDRHRDIVGVDSICYDDLGPIGEDERWESFDELHGVLKRSYPLMHDDNYVQFDTVNTYGLVYTIQGQSEELAPILLTAHQDVVPVGDEADWTYPPFSAEYDEKTGWLSGRGAADDKNRLTALMSVFEELLTAHWRPQRDFVLALGFDEECSGFRGAQNIDDMLVEKYGKGGFGVVIDEGGLDMIDVNFGRDPPVRYALPAVTEKGVVNIWLDLEVQGGHSGTPKPHTGIGIMSQIVAALESNPYQPEIEWNSPAHKSLQCLARYSPNAFPSITYLVDHGNLYKLAEVIASMDFSAAALLQTTQAVDVIHGGDKINSLPGQTTVGINYRVAPQDSVVEIQHNVVKYISRIVENFGLGLNAYEGDDEYHYYAASVGGGDHHHKKPRRDIDYGGTLTIRAENKFGSAPVSPTDDEAWRIFAGTIEATFKQPGITVVPTGVIMRASTDSKHYLDLSRNIYRWNPHSAFDVKNIHGVDEGLKMSAHIGVAKFYYNLVRNFDQAGGIRLKSSQQQQEL</sequence>
<keyword evidence="4" id="KW-0378">Hydrolase</keyword>
<evidence type="ECO:0000313" key="11">
    <source>
        <dbReference type="Proteomes" id="UP000775872"/>
    </source>
</evidence>
<feature type="binding site" evidence="7">
    <location>
        <position position="155"/>
    </location>
    <ligand>
        <name>Zn(2+)</name>
        <dbReference type="ChEBI" id="CHEBI:29105"/>
        <label>2</label>
    </ligand>
</feature>
<dbReference type="Gene3D" id="3.40.630.10">
    <property type="entry name" value="Zn peptidases"/>
    <property type="match status" value="1"/>
</dbReference>
<evidence type="ECO:0000256" key="2">
    <source>
        <dbReference type="ARBA" id="ARBA00022670"/>
    </source>
</evidence>
<evidence type="ECO:0000256" key="8">
    <source>
        <dbReference type="SAM" id="SignalP"/>
    </source>
</evidence>
<feature type="domain" description="Peptidase M20 dimerisation" evidence="9">
    <location>
        <begin position="278"/>
        <end position="425"/>
    </location>
</feature>
<feature type="active site" description="Proton acceptor" evidence="6">
    <location>
        <position position="224"/>
    </location>
</feature>
<dbReference type="Pfam" id="PF01546">
    <property type="entry name" value="Peptidase_M20"/>
    <property type="match status" value="1"/>
</dbReference>
<name>A0A9N9W4D5_9HYPO</name>
<keyword evidence="11" id="KW-1185">Reference proteome</keyword>
<feature type="binding site" evidence="7">
    <location>
        <position position="190"/>
    </location>
    <ligand>
        <name>Zn(2+)</name>
        <dbReference type="ChEBI" id="CHEBI:29105"/>
        <label>1</label>
    </ligand>
</feature>
<dbReference type="InterPro" id="IPR011650">
    <property type="entry name" value="Peptidase_M20_dimer"/>
</dbReference>
<dbReference type="InterPro" id="IPR047177">
    <property type="entry name" value="Pept_M20A"/>
</dbReference>
<evidence type="ECO:0000313" key="10">
    <source>
        <dbReference type="EMBL" id="CAH0046055.1"/>
    </source>
</evidence>
<gene>
    <name evidence="10" type="ORF">CSOL1703_00012689</name>
</gene>
<dbReference type="SUPFAM" id="SSF53187">
    <property type="entry name" value="Zn-dependent exopeptidases"/>
    <property type="match status" value="1"/>
</dbReference>
<dbReference type="PANTHER" id="PTHR45962:SF1">
    <property type="entry name" value="N-FATTY-ACYL-AMINO ACID SYNTHASE_HYDROLASE PM20D1"/>
    <property type="match status" value="1"/>
</dbReference>
<comment type="similarity">
    <text evidence="1">Belongs to the peptidase M20A family.</text>
</comment>